<accession>I5AUU0</accession>
<dbReference type="SUPFAM" id="SSF55594">
    <property type="entry name" value="HPr-like"/>
    <property type="match status" value="1"/>
</dbReference>
<evidence type="ECO:0000313" key="3">
    <source>
        <dbReference type="Proteomes" id="UP000005753"/>
    </source>
</evidence>
<keyword evidence="3" id="KW-1185">Reference proteome</keyword>
<reference evidence="2 3" key="1">
    <citation type="submission" date="2010-08" db="EMBL/GenBank/DDBJ databases">
        <authorList>
            <consortium name="US DOE Joint Genome Institute (JGI-PGF)"/>
            <person name="Lucas S."/>
            <person name="Copeland A."/>
            <person name="Lapidus A."/>
            <person name="Cheng J.-F."/>
            <person name="Bruce D."/>
            <person name="Goodwin L."/>
            <person name="Pitluck S."/>
            <person name="Land M.L."/>
            <person name="Hauser L."/>
            <person name="Chang Y.-J."/>
            <person name="Anderson I.J."/>
            <person name="Johnson E."/>
            <person name="Mulhopadhyay B."/>
            <person name="Kyrpides N."/>
            <person name="Woyke T.J."/>
        </authorList>
    </citation>
    <scope>NUCLEOTIDE SEQUENCE [LARGE SCALE GENOMIC DNA]</scope>
    <source>
        <strain evidence="2 3">6</strain>
    </source>
</reference>
<dbReference type="Proteomes" id="UP000005753">
    <property type="component" value="Chromosome"/>
</dbReference>
<dbReference type="Pfam" id="PF00381">
    <property type="entry name" value="PTS-HPr"/>
    <property type="match status" value="1"/>
</dbReference>
<protein>
    <submittedName>
        <fullName evidence="2">HPr-related phosphotransferase system component</fullName>
    </submittedName>
</protein>
<name>I5AUU0_EUBC6</name>
<keyword evidence="2" id="KW-0808">Transferase</keyword>
<feature type="domain" description="HPr" evidence="1">
    <location>
        <begin position="1"/>
        <end position="79"/>
    </location>
</feature>
<dbReference type="EMBL" id="CM001487">
    <property type="protein sequence ID" value="EIM57563.1"/>
    <property type="molecule type" value="Genomic_DNA"/>
</dbReference>
<organism evidence="2 3">
    <name type="scientific">Eubacterium cellulosolvens (strain ATCC 43171 / JCM 9499 / 6)</name>
    <name type="common">Cillobacterium cellulosolvens</name>
    <dbReference type="NCBI Taxonomy" id="633697"/>
    <lineage>
        <taxon>Bacteria</taxon>
        <taxon>Bacillati</taxon>
        <taxon>Bacillota</taxon>
        <taxon>Clostridia</taxon>
        <taxon>Eubacteriales</taxon>
        <taxon>Eubacteriaceae</taxon>
        <taxon>Eubacterium</taxon>
    </lineage>
</organism>
<evidence type="ECO:0000259" key="1">
    <source>
        <dbReference type="PROSITE" id="PS51350"/>
    </source>
</evidence>
<dbReference type="OrthoDB" id="2051287at2"/>
<reference evidence="2 3" key="2">
    <citation type="submission" date="2012-02" db="EMBL/GenBank/DDBJ databases">
        <title>Improved High-Quality Draft sequence of Eubacterium cellulosolvens 6.</title>
        <authorList>
            <consortium name="US DOE Joint Genome Institute"/>
            <person name="Lucas S."/>
            <person name="Han J."/>
            <person name="Lapidus A."/>
            <person name="Cheng J.-F."/>
            <person name="Goodwin L."/>
            <person name="Pitluck S."/>
            <person name="Peters L."/>
            <person name="Mikhailova N."/>
            <person name="Gu W."/>
            <person name="Detter J.C."/>
            <person name="Han C."/>
            <person name="Tapia R."/>
            <person name="Land M."/>
            <person name="Hauser L."/>
            <person name="Kyrpides N."/>
            <person name="Ivanova N."/>
            <person name="Pagani I."/>
            <person name="Johnson E."/>
            <person name="Mukhopadhyay B."/>
            <person name="Anderson I."/>
            <person name="Woyke T."/>
        </authorList>
    </citation>
    <scope>NUCLEOTIDE SEQUENCE [LARGE SCALE GENOMIC DNA]</scope>
    <source>
        <strain evidence="2 3">6</strain>
    </source>
</reference>
<gene>
    <name evidence="2" type="ORF">EubceDRAFT1_1786</name>
</gene>
<dbReference type="GO" id="GO:0016740">
    <property type="term" value="F:transferase activity"/>
    <property type="evidence" value="ECO:0007669"/>
    <property type="project" value="UniProtKB-KW"/>
</dbReference>
<sequence length="79" mass="8940">MQTVQISLNSIDKVKNFVNSISKFDFDFDLVSGRYVIDAKSIMGIFSLDLSKPIDLNIHSEGTELQQVLDVLTPYLMEN</sequence>
<dbReference type="STRING" id="633697.EubceDRAFT1_1786"/>
<dbReference type="InterPro" id="IPR000032">
    <property type="entry name" value="HPr-like"/>
</dbReference>
<dbReference type="PROSITE" id="PS51350">
    <property type="entry name" value="PTS_HPR_DOM"/>
    <property type="match status" value="1"/>
</dbReference>
<dbReference type="HOGENOM" id="CLU_136230_4_3_9"/>
<dbReference type="Gene3D" id="3.30.1340.10">
    <property type="entry name" value="HPr-like"/>
    <property type="match status" value="1"/>
</dbReference>
<proteinExistence type="predicted"/>
<dbReference type="eggNOG" id="COG1925">
    <property type="taxonomic scope" value="Bacteria"/>
</dbReference>
<dbReference type="InterPro" id="IPR035895">
    <property type="entry name" value="HPr-like_sf"/>
</dbReference>
<dbReference type="AlphaFoldDB" id="I5AUU0"/>
<evidence type="ECO:0000313" key="2">
    <source>
        <dbReference type="EMBL" id="EIM57563.1"/>
    </source>
</evidence>